<name>A0A096BIS5_9FIRM</name>
<dbReference type="Proteomes" id="UP000029622">
    <property type="component" value="Unassembled WGS sequence"/>
</dbReference>
<protein>
    <recommendedName>
        <fullName evidence="3">Flagellar hook-length control protein-like C-terminal domain-containing protein</fullName>
    </recommendedName>
</protein>
<accession>A0A096BIS5</accession>
<reference evidence="1 2" key="1">
    <citation type="submission" date="2013-12" db="EMBL/GenBank/DDBJ databases">
        <title>Draft genome sequence of Caloranaerobacter sp. H53214.</title>
        <authorList>
            <person name="Jiang L.J."/>
            <person name="Shao Z.Z."/>
            <person name="Long M.N."/>
        </authorList>
    </citation>
    <scope>NUCLEOTIDE SEQUENCE [LARGE SCALE GENOMIC DNA]</scope>
    <source>
        <strain evidence="1 2">H53214</strain>
    </source>
</reference>
<dbReference type="STRING" id="1156417.Y919_04460"/>
<comment type="caution">
    <text evidence="1">The sequence shown here is derived from an EMBL/GenBank/DDBJ whole genome shotgun (WGS) entry which is preliminary data.</text>
</comment>
<evidence type="ECO:0000313" key="1">
    <source>
        <dbReference type="EMBL" id="KGG80772.1"/>
    </source>
</evidence>
<dbReference type="EMBL" id="AZTB01000015">
    <property type="protein sequence ID" value="KGG80772.1"/>
    <property type="molecule type" value="Genomic_DNA"/>
</dbReference>
<evidence type="ECO:0008006" key="3">
    <source>
        <dbReference type="Google" id="ProtNLM"/>
    </source>
</evidence>
<proteinExistence type="predicted"/>
<sequence>MRINKEMQIFINTKFNNRLYKGGIIKGKIIDVSGDIVSIDLGNGDIIKASTLISLEEYRNKILNFLIKDFTDGNIVLTPLGKECSYIKNKETFIKMLLERNNLNADQENIEIIKSLIKFKMPLNKEAIEKVMKILNKVRNLINTKENEEIKYLGNNKDMMSDDILKFLKETTETKKVSDDNDVSKNNIITDKIRNELMNILRGSDIIPDIIKKVVFLLKSEIQISVNNLKFLDELISDKSFIQEDLEEFLTDLYEKNIIEDREFKNFKVNLKNLIIRFDGKDKETLKTYYKNLKQLFKELELILHKKDKASDEVFDKFQTLKDKITFLSKLNENATFVYYPFYFADKSELINKFYVLDKRRFKGKTENLNIMISLETNRFDKIKILANIIRDSITINFYMNKSSYIKIFEKSEYKLKNALIEHGYNKVIINYINGENIDPLDVLSDKDVKNYLLDIRV</sequence>
<dbReference type="RefSeq" id="WP_035162829.1">
    <property type="nucleotide sequence ID" value="NZ_AZTB01000015.1"/>
</dbReference>
<organism evidence="1 2">
    <name type="scientific">Caloranaerobacter azorensis H53214</name>
    <dbReference type="NCBI Taxonomy" id="1156417"/>
    <lineage>
        <taxon>Bacteria</taxon>
        <taxon>Bacillati</taxon>
        <taxon>Bacillota</taxon>
        <taxon>Tissierellia</taxon>
        <taxon>Tissierellales</taxon>
        <taxon>Thermohalobacteraceae</taxon>
        <taxon>Caloranaerobacter</taxon>
    </lineage>
</organism>
<dbReference type="AlphaFoldDB" id="A0A096BIS5"/>
<gene>
    <name evidence="1" type="ORF">Y919_04460</name>
</gene>
<evidence type="ECO:0000313" key="2">
    <source>
        <dbReference type="Proteomes" id="UP000029622"/>
    </source>
</evidence>